<dbReference type="GO" id="GO:0006351">
    <property type="term" value="P:DNA-templated transcription"/>
    <property type="evidence" value="ECO:0007669"/>
    <property type="project" value="InterPro"/>
</dbReference>
<reference evidence="8" key="1">
    <citation type="journal article" date="2023" name="Mol. Phylogenet. Evol.">
        <title>Genome-scale phylogeny and comparative genomics of the fungal order Sordariales.</title>
        <authorList>
            <person name="Hensen N."/>
            <person name="Bonometti L."/>
            <person name="Westerberg I."/>
            <person name="Brannstrom I.O."/>
            <person name="Guillou S."/>
            <person name="Cros-Aarteil S."/>
            <person name="Calhoun S."/>
            <person name="Haridas S."/>
            <person name="Kuo A."/>
            <person name="Mondo S."/>
            <person name="Pangilinan J."/>
            <person name="Riley R."/>
            <person name="LaButti K."/>
            <person name="Andreopoulos B."/>
            <person name="Lipzen A."/>
            <person name="Chen C."/>
            <person name="Yan M."/>
            <person name="Daum C."/>
            <person name="Ng V."/>
            <person name="Clum A."/>
            <person name="Steindorff A."/>
            <person name="Ohm R.A."/>
            <person name="Martin F."/>
            <person name="Silar P."/>
            <person name="Natvig D.O."/>
            <person name="Lalanne C."/>
            <person name="Gautier V."/>
            <person name="Ament-Velasquez S.L."/>
            <person name="Kruys A."/>
            <person name="Hutchinson M.I."/>
            <person name="Powell A.J."/>
            <person name="Barry K."/>
            <person name="Miller A.N."/>
            <person name="Grigoriev I.V."/>
            <person name="Debuchy R."/>
            <person name="Gladieux P."/>
            <person name="Hiltunen Thoren M."/>
            <person name="Johannesson H."/>
        </authorList>
    </citation>
    <scope>NUCLEOTIDE SEQUENCE</scope>
    <source>
        <strain evidence="8">FGSC 1904</strain>
    </source>
</reference>
<feature type="compositionally biased region" description="Polar residues" evidence="6">
    <location>
        <begin position="1536"/>
        <end position="1549"/>
    </location>
</feature>
<feature type="compositionally biased region" description="Basic and acidic residues" evidence="6">
    <location>
        <begin position="154"/>
        <end position="169"/>
    </location>
</feature>
<feature type="compositionally biased region" description="Polar residues" evidence="6">
    <location>
        <begin position="115"/>
        <end position="126"/>
    </location>
</feature>
<keyword evidence="4" id="KW-0804">Transcription</keyword>
<dbReference type="InterPro" id="IPR001138">
    <property type="entry name" value="Zn2Cys6_DnaBD"/>
</dbReference>
<evidence type="ECO:0000313" key="8">
    <source>
        <dbReference type="EMBL" id="KAK3391796.1"/>
    </source>
</evidence>
<feature type="compositionally biased region" description="Polar residues" evidence="6">
    <location>
        <begin position="80"/>
        <end position="97"/>
    </location>
</feature>
<dbReference type="CDD" id="cd04301">
    <property type="entry name" value="NAT_SF"/>
    <property type="match status" value="1"/>
</dbReference>
<feature type="compositionally biased region" description="Polar residues" evidence="6">
    <location>
        <begin position="1656"/>
        <end position="1678"/>
    </location>
</feature>
<feature type="domain" description="Zn(2)-C6 fungal-type" evidence="7">
    <location>
        <begin position="716"/>
        <end position="746"/>
    </location>
</feature>
<feature type="region of interest" description="Disordered" evidence="6">
    <location>
        <begin position="785"/>
        <end position="869"/>
    </location>
</feature>
<dbReference type="CDD" id="cd00067">
    <property type="entry name" value="GAL4"/>
    <property type="match status" value="1"/>
</dbReference>
<evidence type="ECO:0000256" key="6">
    <source>
        <dbReference type="SAM" id="MobiDB-lite"/>
    </source>
</evidence>
<feature type="region of interest" description="Disordered" evidence="6">
    <location>
        <begin position="1472"/>
        <end position="1551"/>
    </location>
</feature>
<dbReference type="EMBL" id="JAUTDP010000012">
    <property type="protein sequence ID" value="KAK3391796.1"/>
    <property type="molecule type" value="Genomic_DNA"/>
</dbReference>
<evidence type="ECO:0000313" key="9">
    <source>
        <dbReference type="Proteomes" id="UP001281003"/>
    </source>
</evidence>
<keyword evidence="2" id="KW-0479">Metal-binding</keyword>
<protein>
    <recommendedName>
        <fullName evidence="7">Zn(2)-C6 fungal-type domain-containing protein</fullName>
    </recommendedName>
</protein>
<dbReference type="Proteomes" id="UP001281003">
    <property type="component" value="Unassembled WGS sequence"/>
</dbReference>
<comment type="caution">
    <text evidence="8">The sequence shown here is derived from an EMBL/GenBank/DDBJ whole genome shotgun (WGS) entry which is preliminary data.</text>
</comment>
<dbReference type="InterPro" id="IPR007219">
    <property type="entry name" value="XnlR_reg_dom"/>
</dbReference>
<evidence type="ECO:0000259" key="7">
    <source>
        <dbReference type="PROSITE" id="PS50048"/>
    </source>
</evidence>
<dbReference type="InterPro" id="IPR050815">
    <property type="entry name" value="TF_fung"/>
</dbReference>
<accession>A0AAE0P1R7</accession>
<dbReference type="PROSITE" id="PS00463">
    <property type="entry name" value="ZN2_CY6_FUNGAL_1"/>
    <property type="match status" value="1"/>
</dbReference>
<dbReference type="InterPro" id="IPR000182">
    <property type="entry name" value="GNAT_dom"/>
</dbReference>
<comment type="subcellular location">
    <subcellularLocation>
        <location evidence="1">Nucleus</location>
    </subcellularLocation>
</comment>
<gene>
    <name evidence="8" type="ORF">B0T20DRAFT_384004</name>
</gene>
<feature type="compositionally biased region" description="Gly residues" evidence="6">
    <location>
        <begin position="1630"/>
        <end position="1640"/>
    </location>
</feature>
<dbReference type="GO" id="GO:0008270">
    <property type="term" value="F:zinc ion binding"/>
    <property type="evidence" value="ECO:0007669"/>
    <property type="project" value="InterPro"/>
</dbReference>
<feature type="region of interest" description="Disordered" evidence="6">
    <location>
        <begin position="1"/>
        <end position="220"/>
    </location>
</feature>
<feature type="compositionally biased region" description="Polar residues" evidence="6">
    <location>
        <begin position="831"/>
        <end position="841"/>
    </location>
</feature>
<evidence type="ECO:0000256" key="1">
    <source>
        <dbReference type="ARBA" id="ARBA00004123"/>
    </source>
</evidence>
<dbReference type="GO" id="GO:0016747">
    <property type="term" value="F:acyltransferase activity, transferring groups other than amino-acyl groups"/>
    <property type="evidence" value="ECO:0007669"/>
    <property type="project" value="InterPro"/>
</dbReference>
<dbReference type="SMART" id="SM00066">
    <property type="entry name" value="GAL4"/>
    <property type="match status" value="1"/>
</dbReference>
<dbReference type="Gene3D" id="3.40.630.30">
    <property type="match status" value="1"/>
</dbReference>
<evidence type="ECO:0000256" key="5">
    <source>
        <dbReference type="ARBA" id="ARBA00023242"/>
    </source>
</evidence>
<dbReference type="PANTHER" id="PTHR47338">
    <property type="entry name" value="ZN(II)2CYS6 TRANSCRIPTION FACTOR (EUROFUNG)-RELATED"/>
    <property type="match status" value="1"/>
</dbReference>
<dbReference type="Pfam" id="PF00583">
    <property type="entry name" value="Acetyltransf_1"/>
    <property type="match status" value="1"/>
</dbReference>
<dbReference type="SUPFAM" id="SSF55729">
    <property type="entry name" value="Acyl-CoA N-acyltransferases (Nat)"/>
    <property type="match status" value="1"/>
</dbReference>
<dbReference type="Gene3D" id="4.10.240.10">
    <property type="entry name" value="Zn(2)-C6 fungal-type DNA-binding domain"/>
    <property type="match status" value="1"/>
</dbReference>
<dbReference type="CDD" id="cd12148">
    <property type="entry name" value="fungal_TF_MHR"/>
    <property type="match status" value="1"/>
</dbReference>
<feature type="compositionally biased region" description="Low complexity" evidence="6">
    <location>
        <begin position="678"/>
        <end position="697"/>
    </location>
</feature>
<dbReference type="PROSITE" id="PS50048">
    <property type="entry name" value="ZN2_CY6_FUNGAL_2"/>
    <property type="match status" value="1"/>
</dbReference>
<reference evidence="8" key="2">
    <citation type="submission" date="2023-07" db="EMBL/GenBank/DDBJ databases">
        <authorList>
            <consortium name="Lawrence Berkeley National Laboratory"/>
            <person name="Haridas S."/>
            <person name="Hensen N."/>
            <person name="Bonometti L."/>
            <person name="Westerberg I."/>
            <person name="Brannstrom I.O."/>
            <person name="Guillou S."/>
            <person name="Cros-Aarteil S."/>
            <person name="Calhoun S."/>
            <person name="Kuo A."/>
            <person name="Mondo S."/>
            <person name="Pangilinan J."/>
            <person name="Riley R."/>
            <person name="LaButti K."/>
            <person name="Andreopoulos B."/>
            <person name="Lipzen A."/>
            <person name="Chen C."/>
            <person name="Yanf M."/>
            <person name="Daum C."/>
            <person name="Ng V."/>
            <person name="Clum A."/>
            <person name="Steindorff A."/>
            <person name="Ohm R."/>
            <person name="Martin F."/>
            <person name="Silar P."/>
            <person name="Natvig D."/>
            <person name="Lalanne C."/>
            <person name="Gautier V."/>
            <person name="Ament-velasquez S.L."/>
            <person name="Kruys A."/>
            <person name="Hutchinson M.I."/>
            <person name="Powell A.J."/>
            <person name="Barry K."/>
            <person name="Miller A.N."/>
            <person name="Grigoriev I.V."/>
            <person name="Debuchy R."/>
            <person name="Gladieux P."/>
            <person name="Thoren M.H."/>
            <person name="Johannesson H."/>
        </authorList>
    </citation>
    <scope>NUCLEOTIDE SEQUENCE</scope>
    <source>
        <strain evidence="8">FGSC 1904</strain>
    </source>
</reference>
<dbReference type="SMART" id="SM00906">
    <property type="entry name" value="Fungal_trans"/>
    <property type="match status" value="1"/>
</dbReference>
<proteinExistence type="predicted"/>
<dbReference type="InterPro" id="IPR036864">
    <property type="entry name" value="Zn2-C6_fun-type_DNA-bd_sf"/>
</dbReference>
<evidence type="ECO:0000256" key="2">
    <source>
        <dbReference type="ARBA" id="ARBA00022723"/>
    </source>
</evidence>
<dbReference type="InterPro" id="IPR016181">
    <property type="entry name" value="Acyl_CoA_acyltransferase"/>
</dbReference>
<feature type="region of interest" description="Disordered" evidence="6">
    <location>
        <begin position="1622"/>
        <end position="1678"/>
    </location>
</feature>
<name>A0AAE0P1R7_SORBR</name>
<dbReference type="GO" id="GO:0003677">
    <property type="term" value="F:DNA binding"/>
    <property type="evidence" value="ECO:0007669"/>
    <property type="project" value="InterPro"/>
</dbReference>
<keyword evidence="3" id="KW-0805">Transcription regulation</keyword>
<evidence type="ECO:0000256" key="4">
    <source>
        <dbReference type="ARBA" id="ARBA00023163"/>
    </source>
</evidence>
<feature type="region of interest" description="Disordered" evidence="6">
    <location>
        <begin position="677"/>
        <end position="697"/>
    </location>
</feature>
<sequence>MTTQKQRKPEAPANQGVNPAKPNASYTPTQKAPSIVVQKHNRSPKVKPVPGVPPHLWHHHQGRPIVIKDSNGKPLDLSKLPTSNTPLQSVQQPNITSDPDEPKFTGWGKPPPADNSEQSPWQSSSHAGWDVVATEAGHQNSAPQNPWAAKKKPWQSEKKPEQAEKRPVQSEKQTVQAEQKPVQTDKRPWQTENNPRTTEKKRGARRMPASKSRVPPELRPPPLPADYMDHDIPCCQLSWTGSHRSRLSVSDLHFSDGPDDAEKVNSNTTRDIRNEIGVEVPMCRYNDELGRPRIKFGEFYKWVDYDEPLFYPPYNKGFVGAWVKDVSVDAKACFKFKGDHFKCDINPETGCFLAPINYPETRVSETEDPELRWRRLHWSSEALRQRKLASIRRAKADLRAKADQSKAPIIRELNVPLIPCYIRPAEEHDLAAVASIYNSEAIQKFDSAPLSAGYFSNILVGTHRHELPFIVAISGSARFGELKESIRFESSQEQPSVLPPKLKRGEVLGFAYLSVWKPGLAGSYTGTGRATAEAHVYVHTSWRRKKIGSALLDRLLASVALNAKSKDMCDFWDPLRNPAYAAPCQHDRFTHKIYMQYLVKSDTGANNGVNPTEAQEDQAGALTWVKKFLETDFGFTEKFRFDAAFRTPKIDGPSFWMDSVVFEYTCCSLSQMADDTADTTTTTAEETSGVGSGVQQSVQASPVTTGQSESDLGPLACVTCRSRKLKCDRKKPVCTRCGTSGGECVYPESRRKPNFKRRNVKELEERLAQVEGMIRDVAKQSLNLGRKDANNNVNGPGGLDRMSATTSLDEPPEGIVSGSDQASYSFGFASHGTTSEETSPSDALPAPDRGTSSKRPHSPQPFDAPRVAGGSGIGGFSDDLIELGRFEGLPPFDMIEELHRLFFQMQPKMLPFLHQGNYMRAYYSPAHMRPPMCLQYAIWANAAKGHPMYDRYYDAFYRRARQYLEADELKGLGEHFITLHHAQALIITSINEARSMLFTRSAMTAARCARLVHMLGLQHLDDPLEDREGSFEGPVLPAPKDWVELEERRRTFWAAYCVDVHVTMNTGWPIMIDAKDVTTHLPSSEEAFNTGFEETSPTLQAAFGGFSYSSFASTVIISYLFNELLNHVHRPKLSDRPDDLQDGAYWKRHREIDNNLGNAFMFLPEKFRLPANISDKVALQANLNLHACVICLHSAACETVNKYGLDKRLGERSKERRLNAAREVVKIMRLARETGGAYKTPLVALSLYCASTVYVDLAREAFSSPLPAPLPPWATSELEFLVECLESIGRQHIITRAYLNQLLLDIEQSDVGSFFNLPNIKRYGCCNHGIPLMVKTAVSRNRKSGGGSMVPRMMPVPMGGRIIPEGVSGGGGCGMTRAPACGGSIKEGGMAGTAEPPPGAELGACSGGVQCPGTSKQNQSDDTPGTGSGSSGPGLAPETKRRRVHHEQQQQQSFTERIDLSNFFKYGSSALSSQHTTTGNGDEFNDGWGQGPATAGGPPHLMTADEDSSRSVVQLPHRTMHSPSTTIFSNNNNNNTSAGPSHSGFNSKHNPLEDFSNMDMFSNIDGMEGMGQINSDLIDALADPMFLSADNGNDGSHNELGNNVLSCSGQCHLLNLDGMDDNNGNDNNGATGGAGPGENGGDSWTLLNENDDKSGTRTGTATGDDSPDTGTSSWDTVL</sequence>
<keyword evidence="5" id="KW-0539">Nucleus</keyword>
<keyword evidence="9" id="KW-1185">Reference proteome</keyword>
<dbReference type="Pfam" id="PF04082">
    <property type="entry name" value="Fungal_trans"/>
    <property type="match status" value="1"/>
</dbReference>
<feature type="region of interest" description="Disordered" evidence="6">
    <location>
        <begin position="1389"/>
        <end position="1458"/>
    </location>
</feature>
<organism evidence="8 9">
    <name type="scientific">Sordaria brevicollis</name>
    <dbReference type="NCBI Taxonomy" id="83679"/>
    <lineage>
        <taxon>Eukaryota</taxon>
        <taxon>Fungi</taxon>
        <taxon>Dikarya</taxon>
        <taxon>Ascomycota</taxon>
        <taxon>Pezizomycotina</taxon>
        <taxon>Sordariomycetes</taxon>
        <taxon>Sordariomycetidae</taxon>
        <taxon>Sordariales</taxon>
        <taxon>Sordariaceae</taxon>
        <taxon>Sordaria</taxon>
    </lineage>
</organism>
<dbReference type="Pfam" id="PF00172">
    <property type="entry name" value="Zn_clus"/>
    <property type="match status" value="1"/>
</dbReference>
<dbReference type="GO" id="GO:0000981">
    <property type="term" value="F:DNA-binding transcription factor activity, RNA polymerase II-specific"/>
    <property type="evidence" value="ECO:0007669"/>
    <property type="project" value="InterPro"/>
</dbReference>
<dbReference type="SUPFAM" id="SSF57701">
    <property type="entry name" value="Zn2/Cys6 DNA-binding domain"/>
    <property type="match status" value="1"/>
</dbReference>
<evidence type="ECO:0000256" key="3">
    <source>
        <dbReference type="ARBA" id="ARBA00023015"/>
    </source>
</evidence>
<dbReference type="GO" id="GO:0005634">
    <property type="term" value="C:nucleus"/>
    <property type="evidence" value="ECO:0007669"/>
    <property type="project" value="UniProtKB-SubCell"/>
</dbReference>
<dbReference type="PANTHER" id="PTHR47338:SF10">
    <property type="entry name" value="TRANSCRIPTION FACTOR DOMAIN-CONTAINING PROTEIN-RELATED"/>
    <property type="match status" value="1"/>
</dbReference>